<dbReference type="PANTHER" id="PTHR24559">
    <property type="entry name" value="TRANSPOSON TY3-I GAG-POL POLYPROTEIN"/>
    <property type="match status" value="1"/>
</dbReference>
<reference evidence="3" key="1">
    <citation type="journal article" date="2013" name="Genome Biol.">
        <title>Reference genomes and transcriptomes of Nicotiana sylvestris and Nicotiana tomentosiformis.</title>
        <authorList>
            <person name="Sierro N."/>
            <person name="Battey J.N."/>
            <person name="Ouadi S."/>
            <person name="Bovet L."/>
            <person name="Goepfert S."/>
            <person name="Bakaher N."/>
            <person name="Peitsch M.C."/>
            <person name="Ivanov N.V."/>
        </authorList>
    </citation>
    <scope>NUCLEOTIDE SEQUENCE [LARGE SCALE GENOMIC DNA]</scope>
</reference>
<sequence>MEEVQARKDAESLQRHDENNRRMERLIGPRFIVARGSLVNQGESSVGCNLRSAASPFTPSSVSSVSSFTPASFSPTSVHMYSKNPKGYLLDRGVITLFSFLPGAKVVNQKTYHYSYEQKNMTEKLVQKILQASTVVPSSSPFASLVILIKKKDASWRIYVDYRQLNDIMVKNKYPIPVVEDLLDELHGANLFSKLDLRSAYRQIRMCEEDEFKTAFRTHHGLWQFWVMPFGLSNSLKTFQAIMHKNEEATQAFEALKQAMIQAPISALPDFTKHFVMEVYACGSGVGAV</sequence>
<accession>A0A1U7Y747</accession>
<dbReference type="PANTHER" id="PTHR24559:SF450">
    <property type="entry name" value="RNA-DIRECTED DNA POLYMERASE HOMOLOG"/>
    <property type="match status" value="1"/>
</dbReference>
<dbReference type="AlphaFoldDB" id="A0A1U7Y747"/>
<evidence type="ECO:0000259" key="2">
    <source>
        <dbReference type="Pfam" id="PF00078"/>
    </source>
</evidence>
<dbReference type="InterPro" id="IPR000477">
    <property type="entry name" value="RT_dom"/>
</dbReference>
<evidence type="ECO:0000313" key="4">
    <source>
        <dbReference type="RefSeq" id="XP_009797766.1"/>
    </source>
</evidence>
<evidence type="ECO:0000256" key="1">
    <source>
        <dbReference type="SAM" id="MobiDB-lite"/>
    </source>
</evidence>
<keyword evidence="3" id="KW-1185">Reference proteome</keyword>
<protein>
    <submittedName>
        <fullName evidence="4">Uncharacterized protein LOC104244140</fullName>
    </submittedName>
</protein>
<feature type="region of interest" description="Disordered" evidence="1">
    <location>
        <begin position="1"/>
        <end position="21"/>
    </location>
</feature>
<dbReference type="STRING" id="4096.A0A1U7Y747"/>
<reference evidence="4" key="2">
    <citation type="submission" date="2025-08" db="UniProtKB">
        <authorList>
            <consortium name="RefSeq"/>
        </authorList>
    </citation>
    <scope>IDENTIFICATION</scope>
    <source>
        <tissue evidence="4">Leaf</tissue>
    </source>
</reference>
<dbReference type="CDD" id="cd01647">
    <property type="entry name" value="RT_LTR"/>
    <property type="match status" value="1"/>
</dbReference>
<gene>
    <name evidence="4" type="primary">LOC104244140</name>
</gene>
<name>A0A1U7Y747_NICSY</name>
<dbReference type="InterPro" id="IPR053134">
    <property type="entry name" value="RNA-dir_DNA_polymerase"/>
</dbReference>
<dbReference type="eggNOG" id="KOG0017">
    <property type="taxonomic scope" value="Eukaryota"/>
</dbReference>
<dbReference type="Gene3D" id="3.10.10.10">
    <property type="entry name" value="HIV Type 1 Reverse Transcriptase, subunit A, domain 1"/>
    <property type="match status" value="1"/>
</dbReference>
<dbReference type="RefSeq" id="XP_009797766.1">
    <property type="nucleotide sequence ID" value="XM_009799464.1"/>
</dbReference>
<feature type="domain" description="Reverse transcriptase" evidence="2">
    <location>
        <begin position="149"/>
        <end position="248"/>
    </location>
</feature>
<dbReference type="InterPro" id="IPR043502">
    <property type="entry name" value="DNA/RNA_pol_sf"/>
</dbReference>
<dbReference type="Proteomes" id="UP000189701">
    <property type="component" value="Unplaced"/>
</dbReference>
<dbReference type="Pfam" id="PF00078">
    <property type="entry name" value="RVT_1"/>
    <property type="match status" value="1"/>
</dbReference>
<dbReference type="SUPFAM" id="SSF56672">
    <property type="entry name" value="DNA/RNA polymerases"/>
    <property type="match status" value="1"/>
</dbReference>
<proteinExistence type="predicted"/>
<evidence type="ECO:0000313" key="3">
    <source>
        <dbReference type="Proteomes" id="UP000189701"/>
    </source>
</evidence>
<organism evidence="3 4">
    <name type="scientific">Nicotiana sylvestris</name>
    <name type="common">Wood tobacco</name>
    <name type="synonym">South American tobacco</name>
    <dbReference type="NCBI Taxonomy" id="4096"/>
    <lineage>
        <taxon>Eukaryota</taxon>
        <taxon>Viridiplantae</taxon>
        <taxon>Streptophyta</taxon>
        <taxon>Embryophyta</taxon>
        <taxon>Tracheophyta</taxon>
        <taxon>Spermatophyta</taxon>
        <taxon>Magnoliopsida</taxon>
        <taxon>eudicotyledons</taxon>
        <taxon>Gunneridae</taxon>
        <taxon>Pentapetalae</taxon>
        <taxon>asterids</taxon>
        <taxon>lamiids</taxon>
        <taxon>Solanales</taxon>
        <taxon>Solanaceae</taxon>
        <taxon>Nicotianoideae</taxon>
        <taxon>Nicotianeae</taxon>
        <taxon>Nicotiana</taxon>
    </lineage>
</organism>